<dbReference type="AlphaFoldDB" id="A0A6S7LQX4"/>
<comment type="caution">
    <text evidence="1">The sequence shown here is derived from an EMBL/GenBank/DDBJ whole genome shotgun (WGS) entry which is preliminary data.</text>
</comment>
<feature type="non-terminal residue" evidence="1">
    <location>
        <position position="90"/>
    </location>
</feature>
<dbReference type="Proteomes" id="UP001152795">
    <property type="component" value="Unassembled WGS sequence"/>
</dbReference>
<sequence>MLSLIQNVQFKNHYTEFQDKLSQDLSKIRADEKLLVAADKTTNFYRLDAPTYDKLIDTAITKTYKKAPTKTTDRIISDEKKITKSLGIDN</sequence>
<dbReference type="OrthoDB" id="5975860at2759"/>
<organism evidence="1 2">
    <name type="scientific">Paramuricea clavata</name>
    <name type="common">Red gorgonian</name>
    <name type="synonym">Violescent sea-whip</name>
    <dbReference type="NCBI Taxonomy" id="317549"/>
    <lineage>
        <taxon>Eukaryota</taxon>
        <taxon>Metazoa</taxon>
        <taxon>Cnidaria</taxon>
        <taxon>Anthozoa</taxon>
        <taxon>Octocorallia</taxon>
        <taxon>Malacalcyonacea</taxon>
        <taxon>Plexauridae</taxon>
        <taxon>Paramuricea</taxon>
    </lineage>
</organism>
<evidence type="ECO:0000313" key="2">
    <source>
        <dbReference type="Proteomes" id="UP001152795"/>
    </source>
</evidence>
<reference evidence="1" key="1">
    <citation type="submission" date="2020-04" db="EMBL/GenBank/DDBJ databases">
        <authorList>
            <person name="Alioto T."/>
            <person name="Alioto T."/>
            <person name="Gomez Garrido J."/>
        </authorList>
    </citation>
    <scope>NUCLEOTIDE SEQUENCE</scope>
    <source>
        <strain evidence="1">A484AB</strain>
    </source>
</reference>
<evidence type="ECO:0000313" key="1">
    <source>
        <dbReference type="EMBL" id="CAB4041292.1"/>
    </source>
</evidence>
<accession>A0A6S7LQX4</accession>
<protein>
    <submittedName>
        <fullName evidence="1">Uncharacterized protein</fullName>
    </submittedName>
</protein>
<name>A0A6S7LQX4_PARCT</name>
<gene>
    <name evidence="1" type="ORF">PACLA_8A015646</name>
</gene>
<dbReference type="EMBL" id="CACRXK020028094">
    <property type="protein sequence ID" value="CAB4041292.1"/>
    <property type="molecule type" value="Genomic_DNA"/>
</dbReference>
<proteinExistence type="predicted"/>
<keyword evidence="2" id="KW-1185">Reference proteome</keyword>